<evidence type="ECO:0000313" key="2">
    <source>
        <dbReference type="EMBL" id="WZB86794.1"/>
    </source>
</evidence>
<dbReference type="RefSeq" id="WP_353929708.1">
    <property type="nucleotide sequence ID" value="NZ_CP150886.1"/>
</dbReference>
<dbReference type="Proteomes" id="UP001483337">
    <property type="component" value="Chromosome"/>
</dbReference>
<accession>A0ABZ2UN51</accession>
<keyword evidence="1" id="KW-0472">Membrane</keyword>
<proteinExistence type="predicted"/>
<sequence length="42" mass="5004">MTLIIKYIHIFIIGIWAHMTFNYQKLTLMDGFTLWQETGNSI</sequence>
<gene>
    <name evidence="2" type="ORF">WJM97_15525</name>
</gene>
<reference evidence="2 3" key="1">
    <citation type="submission" date="2024-04" db="EMBL/GenBank/DDBJ databases">
        <title>Okeanomitos corallinicola gen. &amp; sp. nov. (Nostocales, Cyanobacteria), a new toxic marine heterocyst-forming cyanobacterium from a coral reef.</title>
        <authorList>
            <person name="Li H."/>
            <person name="Li R."/>
            <person name="Kang J."/>
            <person name="Hii K.S."/>
            <person name="Mohamed H.F."/>
            <person name="Xu X."/>
            <person name="Luo Z."/>
        </authorList>
    </citation>
    <scope>NUCLEOTIDE SEQUENCE [LARGE SCALE GENOMIC DNA]</scope>
    <source>
        <strain evidence="2 3">TIOX110</strain>
    </source>
</reference>
<feature type="transmembrane region" description="Helical" evidence="1">
    <location>
        <begin position="7"/>
        <end position="24"/>
    </location>
</feature>
<keyword evidence="3" id="KW-1185">Reference proteome</keyword>
<evidence type="ECO:0000313" key="3">
    <source>
        <dbReference type="Proteomes" id="UP001483337"/>
    </source>
</evidence>
<name>A0ABZ2UN51_9CYAN</name>
<keyword evidence="1" id="KW-0812">Transmembrane</keyword>
<evidence type="ECO:0000256" key="1">
    <source>
        <dbReference type="SAM" id="Phobius"/>
    </source>
</evidence>
<dbReference type="EMBL" id="CP150886">
    <property type="protein sequence ID" value="WZB86794.1"/>
    <property type="molecule type" value="Genomic_DNA"/>
</dbReference>
<protein>
    <submittedName>
        <fullName evidence="2">Uncharacterized protein</fullName>
    </submittedName>
</protein>
<keyword evidence="1" id="KW-1133">Transmembrane helix</keyword>
<organism evidence="2 3">
    <name type="scientific">Okeanomitos corallinicola TIOX110</name>
    <dbReference type="NCBI Taxonomy" id="3133117"/>
    <lineage>
        <taxon>Bacteria</taxon>
        <taxon>Bacillati</taxon>
        <taxon>Cyanobacteriota</taxon>
        <taxon>Cyanophyceae</taxon>
        <taxon>Nostocales</taxon>
        <taxon>Aphanizomenonaceae</taxon>
        <taxon>Okeanomitos</taxon>
    </lineage>
</organism>